<proteinExistence type="predicted"/>
<dbReference type="RefSeq" id="WP_332614902.1">
    <property type="nucleotide sequence ID" value="NZ_JAXGFP010000002.1"/>
</dbReference>
<gene>
    <name evidence="7" type="ORF">SNE34_03865</name>
</gene>
<dbReference type="SMART" id="SM00702">
    <property type="entry name" value="P4Hc"/>
    <property type="match status" value="1"/>
</dbReference>
<dbReference type="Gene3D" id="2.60.120.620">
    <property type="entry name" value="q2cbj1_9rhob like domain"/>
    <property type="match status" value="1"/>
</dbReference>
<keyword evidence="4" id="KW-0560">Oxidoreductase</keyword>
<keyword evidence="8" id="KW-1185">Reference proteome</keyword>
<protein>
    <submittedName>
        <fullName evidence="7">2OG-Fe(II) oxygenase</fullName>
    </submittedName>
</protein>
<evidence type="ECO:0000256" key="4">
    <source>
        <dbReference type="ARBA" id="ARBA00023002"/>
    </source>
</evidence>
<evidence type="ECO:0000256" key="2">
    <source>
        <dbReference type="ARBA" id="ARBA00022723"/>
    </source>
</evidence>
<organism evidence="7 8">
    <name type="scientific">Novilysobacter erysipheiresistens</name>
    <dbReference type="NCBI Taxonomy" id="1749332"/>
    <lineage>
        <taxon>Bacteria</taxon>
        <taxon>Pseudomonadati</taxon>
        <taxon>Pseudomonadota</taxon>
        <taxon>Gammaproteobacteria</taxon>
        <taxon>Lysobacterales</taxon>
        <taxon>Lysobacteraceae</taxon>
        <taxon>Novilysobacter</taxon>
    </lineage>
</organism>
<feature type="domain" description="Prolyl 4-hydroxylase alpha subunit" evidence="6">
    <location>
        <begin position="259"/>
        <end position="430"/>
    </location>
</feature>
<evidence type="ECO:0000256" key="1">
    <source>
        <dbReference type="ARBA" id="ARBA00001961"/>
    </source>
</evidence>
<evidence type="ECO:0000259" key="6">
    <source>
        <dbReference type="SMART" id="SM00702"/>
    </source>
</evidence>
<accession>A0ABU7YW33</accession>
<dbReference type="EMBL" id="JAXGFP010000002">
    <property type="protein sequence ID" value="MEG3183149.1"/>
    <property type="molecule type" value="Genomic_DNA"/>
</dbReference>
<evidence type="ECO:0000256" key="3">
    <source>
        <dbReference type="ARBA" id="ARBA00022964"/>
    </source>
</evidence>
<dbReference type="InterPro" id="IPR011990">
    <property type="entry name" value="TPR-like_helical_dom_sf"/>
</dbReference>
<dbReference type="SMART" id="SM00671">
    <property type="entry name" value="SEL1"/>
    <property type="match status" value="2"/>
</dbReference>
<dbReference type="InterPro" id="IPR006620">
    <property type="entry name" value="Pro_4_hyd_alph"/>
</dbReference>
<reference evidence="7 8" key="1">
    <citation type="journal article" date="2016" name="Int. J. Syst. Evol. Microbiol.">
        <title>Lysobacter erysipheiresistens sp. nov., an antagonist of powdery mildew, isolated from tobacco-cultivated soil.</title>
        <authorList>
            <person name="Xie B."/>
            <person name="Li T."/>
            <person name="Lin X."/>
            <person name="Wang C.J."/>
            <person name="Chen Y.J."/>
            <person name="Liu W.J."/>
            <person name="Zhao Z.W."/>
        </authorList>
    </citation>
    <scope>NUCLEOTIDE SEQUENCE [LARGE SCALE GENOMIC DNA]</scope>
    <source>
        <strain evidence="7 8">RS-LYSO-3</strain>
    </source>
</reference>
<evidence type="ECO:0000313" key="7">
    <source>
        <dbReference type="EMBL" id="MEG3183149.1"/>
    </source>
</evidence>
<keyword evidence="3" id="KW-0223">Dioxygenase</keyword>
<dbReference type="SUPFAM" id="SSF81901">
    <property type="entry name" value="HCP-like"/>
    <property type="match status" value="1"/>
</dbReference>
<dbReference type="Gene3D" id="1.25.40.10">
    <property type="entry name" value="Tetratricopeptide repeat domain"/>
    <property type="match status" value="1"/>
</dbReference>
<evidence type="ECO:0000313" key="8">
    <source>
        <dbReference type="Proteomes" id="UP001355056"/>
    </source>
</evidence>
<keyword evidence="5" id="KW-0408">Iron</keyword>
<comment type="caution">
    <text evidence="7">The sequence shown here is derived from an EMBL/GenBank/DDBJ whole genome shotgun (WGS) entry which is preliminary data.</text>
</comment>
<comment type="cofactor">
    <cofactor evidence="1">
        <name>L-ascorbate</name>
        <dbReference type="ChEBI" id="CHEBI:38290"/>
    </cofactor>
</comment>
<evidence type="ECO:0000256" key="5">
    <source>
        <dbReference type="ARBA" id="ARBA00023004"/>
    </source>
</evidence>
<dbReference type="InterPro" id="IPR006597">
    <property type="entry name" value="Sel1-like"/>
</dbReference>
<sequence length="437" mass="46715">MTQLSHVHVPLSPPAPASPDADDAFAALRADAAGGVPEPLFRLANALAGAGQLDEAASLFRRAAMAGHGGAQVEYARMLLFGQGCAAEPHRAVEWLLQAEGLGNPIAGYWLAWVAIGSVLLPRDGQINQRMLTAVQHDFPLALRAAAIHFGRKPGAADQVMCMKLLDRAAARGDVVSALLLAERLQRGEGCAVQPKAAAALRARLRTNGVEALPSTVAPPVQADYSRHPGRGATMPASAMLAFEEVLTPPHATELSARPRVLQVESLLSSDECRLLMASALLRDATADLPPAAAPSVRFAPVHEDFALRMLQLRLARAARAEFGHAEPLLVEHGVPGTTEWRHRDYLSPEVLAADRAGAGNRRTTVCVCLRPPEAGGGLEFPFAELETVPGAGRAVVFDNLRDGMLDRDSMHASLPILRGEQWQATLWLREGRYRAV</sequence>
<dbReference type="PANTHER" id="PTHR10869">
    <property type="entry name" value="PROLYL 4-HYDROXYLASE ALPHA SUBUNIT"/>
    <property type="match status" value="1"/>
</dbReference>
<dbReference type="InterPro" id="IPR045054">
    <property type="entry name" value="P4HA-like"/>
</dbReference>
<dbReference type="PANTHER" id="PTHR10869:SF246">
    <property type="entry name" value="TRANSMEMBRANE PROLYL 4-HYDROXYLASE"/>
    <property type="match status" value="1"/>
</dbReference>
<dbReference type="Proteomes" id="UP001355056">
    <property type="component" value="Unassembled WGS sequence"/>
</dbReference>
<keyword evidence="2" id="KW-0479">Metal-binding</keyword>
<name>A0ABU7YW33_9GAMM</name>